<name>A0AAV4RX16_9ARAC</name>
<dbReference type="EMBL" id="BPLQ01006978">
    <property type="protein sequence ID" value="GIY26873.1"/>
    <property type="molecule type" value="Genomic_DNA"/>
</dbReference>
<dbReference type="Proteomes" id="UP001054837">
    <property type="component" value="Unassembled WGS sequence"/>
</dbReference>
<reference evidence="1 2" key="1">
    <citation type="submission" date="2021-06" db="EMBL/GenBank/DDBJ databases">
        <title>Caerostris darwini draft genome.</title>
        <authorList>
            <person name="Kono N."/>
            <person name="Arakawa K."/>
        </authorList>
    </citation>
    <scope>NUCLEOTIDE SEQUENCE [LARGE SCALE GENOMIC DNA]</scope>
</reference>
<proteinExistence type="predicted"/>
<gene>
    <name evidence="1" type="ORF">CDAR_480831</name>
</gene>
<dbReference type="AlphaFoldDB" id="A0AAV4RX16"/>
<sequence length="146" mass="16615">MLSVPLWGKVGAVEQLRFQKGIGAIWGTPFTYVNDRTSRKVCNSFYFRVQRPPNSCKIFKAFICRKKSMTWARIFLTLFLETWDIPAQSYWDDGFNILTPTASYAEKIAQLLLLYYKKIHPFLKELSGKGYCVSSGPPPLPGGPPV</sequence>
<protein>
    <submittedName>
        <fullName evidence="1">Uncharacterized protein</fullName>
    </submittedName>
</protein>
<organism evidence="1 2">
    <name type="scientific">Caerostris darwini</name>
    <dbReference type="NCBI Taxonomy" id="1538125"/>
    <lineage>
        <taxon>Eukaryota</taxon>
        <taxon>Metazoa</taxon>
        <taxon>Ecdysozoa</taxon>
        <taxon>Arthropoda</taxon>
        <taxon>Chelicerata</taxon>
        <taxon>Arachnida</taxon>
        <taxon>Araneae</taxon>
        <taxon>Araneomorphae</taxon>
        <taxon>Entelegynae</taxon>
        <taxon>Araneoidea</taxon>
        <taxon>Araneidae</taxon>
        <taxon>Caerostris</taxon>
    </lineage>
</organism>
<comment type="caution">
    <text evidence="1">The sequence shown here is derived from an EMBL/GenBank/DDBJ whole genome shotgun (WGS) entry which is preliminary data.</text>
</comment>
<evidence type="ECO:0000313" key="2">
    <source>
        <dbReference type="Proteomes" id="UP001054837"/>
    </source>
</evidence>
<keyword evidence="2" id="KW-1185">Reference proteome</keyword>
<accession>A0AAV4RX16</accession>
<evidence type="ECO:0000313" key="1">
    <source>
        <dbReference type="EMBL" id="GIY26873.1"/>
    </source>
</evidence>